<dbReference type="AlphaFoldDB" id="A0A6H5HED8"/>
<keyword evidence="2" id="KW-1185">Reference proteome</keyword>
<evidence type="ECO:0000313" key="1">
    <source>
        <dbReference type="EMBL" id="CAB0014498.1"/>
    </source>
</evidence>
<dbReference type="EMBL" id="CADCXU010027968">
    <property type="protein sequence ID" value="CAB0014498.1"/>
    <property type="molecule type" value="Genomic_DNA"/>
</dbReference>
<accession>A0A6H5HED8</accession>
<sequence>MPIRKFCFNIRTFCNVCSTLLFFQDITCTKSDVTYSITYKVLHEMLPSRHSVSFFPTSSNQILNTACKNYLQLPTTRPK</sequence>
<reference evidence="1 2" key="1">
    <citation type="submission" date="2020-02" db="EMBL/GenBank/DDBJ databases">
        <authorList>
            <person name="Ferguson B K."/>
        </authorList>
    </citation>
    <scope>NUCLEOTIDE SEQUENCE [LARGE SCALE GENOMIC DNA]</scope>
</reference>
<evidence type="ECO:0000313" key="2">
    <source>
        <dbReference type="Proteomes" id="UP000479000"/>
    </source>
</evidence>
<gene>
    <name evidence="1" type="ORF">NTEN_LOCUS18925</name>
</gene>
<name>A0A6H5HED8_9HEMI</name>
<protein>
    <submittedName>
        <fullName evidence="1">Uncharacterized protein</fullName>
    </submittedName>
</protein>
<dbReference type="Proteomes" id="UP000479000">
    <property type="component" value="Unassembled WGS sequence"/>
</dbReference>
<proteinExistence type="predicted"/>
<organism evidence="1 2">
    <name type="scientific">Nesidiocoris tenuis</name>
    <dbReference type="NCBI Taxonomy" id="355587"/>
    <lineage>
        <taxon>Eukaryota</taxon>
        <taxon>Metazoa</taxon>
        <taxon>Ecdysozoa</taxon>
        <taxon>Arthropoda</taxon>
        <taxon>Hexapoda</taxon>
        <taxon>Insecta</taxon>
        <taxon>Pterygota</taxon>
        <taxon>Neoptera</taxon>
        <taxon>Paraneoptera</taxon>
        <taxon>Hemiptera</taxon>
        <taxon>Heteroptera</taxon>
        <taxon>Panheteroptera</taxon>
        <taxon>Cimicomorpha</taxon>
        <taxon>Miridae</taxon>
        <taxon>Dicyphina</taxon>
        <taxon>Nesidiocoris</taxon>
    </lineage>
</organism>